<organism evidence="2 3">
    <name type="scientific">Chelydra serpentina</name>
    <name type="common">Snapping turtle</name>
    <name type="synonym">Testudo serpentina</name>
    <dbReference type="NCBI Taxonomy" id="8475"/>
    <lineage>
        <taxon>Eukaryota</taxon>
        <taxon>Metazoa</taxon>
        <taxon>Chordata</taxon>
        <taxon>Craniata</taxon>
        <taxon>Vertebrata</taxon>
        <taxon>Euteleostomi</taxon>
        <taxon>Archelosauria</taxon>
        <taxon>Testudinata</taxon>
        <taxon>Testudines</taxon>
        <taxon>Cryptodira</taxon>
        <taxon>Durocryptodira</taxon>
        <taxon>Americhelydia</taxon>
        <taxon>Chelydroidea</taxon>
        <taxon>Chelydridae</taxon>
        <taxon>Chelydra</taxon>
    </lineage>
</organism>
<feature type="domain" description="Reverse transcriptase" evidence="1">
    <location>
        <begin position="211"/>
        <end position="461"/>
    </location>
</feature>
<dbReference type="EMBL" id="JAHGAV010000329">
    <property type="protein sequence ID" value="KAG6926333.1"/>
    <property type="molecule type" value="Genomic_DNA"/>
</dbReference>
<reference evidence="2 3" key="1">
    <citation type="journal article" date="2020" name="G3 (Bethesda)">
        <title>Draft Genome of the Common Snapping Turtle, Chelydra serpentina, a Model for Phenotypic Plasticity in Reptiles.</title>
        <authorList>
            <person name="Das D."/>
            <person name="Singh S.K."/>
            <person name="Bierstedt J."/>
            <person name="Erickson A."/>
            <person name="Galli G.L.J."/>
            <person name="Crossley D.A. 2nd"/>
            <person name="Rhen T."/>
        </authorList>
    </citation>
    <scope>NUCLEOTIDE SEQUENCE [LARGE SCALE GENOMIC DNA]</scope>
    <source>
        <strain evidence="2">KW</strain>
    </source>
</reference>
<evidence type="ECO:0000313" key="3">
    <source>
        <dbReference type="Proteomes" id="UP000765507"/>
    </source>
</evidence>
<feature type="non-terminal residue" evidence="2">
    <location>
        <position position="461"/>
    </location>
</feature>
<dbReference type="Proteomes" id="UP000765507">
    <property type="component" value="Unassembled WGS sequence"/>
</dbReference>
<accession>A0A8T1SCN0</accession>
<keyword evidence="3" id="KW-1185">Reference proteome</keyword>
<dbReference type="Pfam" id="PF00078">
    <property type="entry name" value="RVT_1"/>
    <property type="match status" value="1"/>
</dbReference>
<dbReference type="AlphaFoldDB" id="A0A8T1SCN0"/>
<evidence type="ECO:0000313" key="2">
    <source>
        <dbReference type="EMBL" id="KAG6926333.1"/>
    </source>
</evidence>
<proteinExistence type="predicted"/>
<dbReference type="PANTHER" id="PTHR19446">
    <property type="entry name" value="REVERSE TRANSCRIPTASES"/>
    <property type="match status" value="1"/>
</dbReference>
<comment type="caution">
    <text evidence="2">The sequence shown here is derived from an EMBL/GenBank/DDBJ whole genome shotgun (WGS) entry which is preliminary data.</text>
</comment>
<sequence length="461" mass="51486">MVGCGEGARTVLLPRLHPERQPMEGCGDRAVGAGGLRAREASGLRPRESPLRVAYHEKREELQTLEGHGAQGAFVRPHIRLLRETDRGSRFFYALEKRRGAKQHVTCLLAEDGTPLTDREEMRGRARAFYASLFSLDPTYAEACRMLWTELPTVSTGDRDRLELPLSLAELSEALRRMPTNKSLGMDGLTVEFYHVFWDVLGLDPVTVWAESLQSGVLPLSCRRDVLALLPKKGDLRDLRNWRPVSLLSTDYKVVAKAISLRLGSMLADVVHPDQTYTVPSRTIFDNLYLVRDLLELGRRDGLSFALLSLDQEKAFDRVDHGYLLGTLQAFGFGPQFVGFLQVLYAAAECLVRLNWTLTEPVSFGQGVRQGCPLSGQLYALAIEPFLCLLRWRLTGLVLRELELRLVLSAYADNVLLVVQDPSDLVWVEACQTVYSAASSARVNWVKSSGLVVGDRWQASS</sequence>
<dbReference type="OrthoDB" id="416119at2759"/>
<name>A0A8T1SCN0_CHESE</name>
<dbReference type="InterPro" id="IPR000477">
    <property type="entry name" value="RT_dom"/>
</dbReference>
<dbReference type="CDD" id="cd01650">
    <property type="entry name" value="RT_nLTR_like"/>
    <property type="match status" value="1"/>
</dbReference>
<dbReference type="PROSITE" id="PS50878">
    <property type="entry name" value="RT_POL"/>
    <property type="match status" value="1"/>
</dbReference>
<evidence type="ECO:0000259" key="1">
    <source>
        <dbReference type="PROSITE" id="PS50878"/>
    </source>
</evidence>
<protein>
    <recommendedName>
        <fullName evidence="1">Reverse transcriptase domain-containing protein</fullName>
    </recommendedName>
</protein>
<gene>
    <name evidence="2" type="ORF">G0U57_012244</name>
</gene>